<dbReference type="GO" id="GO:0004867">
    <property type="term" value="F:serine-type endopeptidase inhibitor activity"/>
    <property type="evidence" value="ECO:0007669"/>
    <property type="project" value="UniProtKB-KW"/>
</dbReference>
<dbReference type="EMBL" id="LR746267">
    <property type="protein sequence ID" value="CAA7395234.1"/>
    <property type="molecule type" value="Genomic_DNA"/>
</dbReference>
<dbReference type="GO" id="GO:0009611">
    <property type="term" value="P:response to wounding"/>
    <property type="evidence" value="ECO:0007669"/>
    <property type="project" value="InterPro"/>
</dbReference>
<dbReference type="InterPro" id="IPR036354">
    <property type="entry name" value="Prot_inh_pot1_sf"/>
</dbReference>
<dbReference type="PRINTS" id="PR00292">
    <property type="entry name" value="POTATOINHBTR"/>
</dbReference>
<proteinExistence type="inferred from homology"/>
<dbReference type="Proteomes" id="UP000663760">
    <property type="component" value="Chromosome 4"/>
</dbReference>
<sequence>MRKADDNGGRRYRVRRYEKTSASPSSPSLTSPSLVVALANFNILKFSHACEGKSSWPELVGAPGTLAVTIIERQNPLVHAGIVPEGTIVILNFVCNRVRVWVNKAGIVVTTPVIG</sequence>
<evidence type="ECO:0000256" key="4">
    <source>
        <dbReference type="SAM" id="MobiDB-lite"/>
    </source>
</evidence>
<dbReference type="PROSITE" id="PS00285">
    <property type="entry name" value="POTATO_INHIBITOR"/>
    <property type="match status" value="1"/>
</dbReference>
<feature type="region of interest" description="Disordered" evidence="4">
    <location>
        <begin position="1"/>
        <end position="30"/>
    </location>
</feature>
<keyword evidence="2" id="KW-0646">Protease inhibitor</keyword>
<reference evidence="5" key="1">
    <citation type="submission" date="2020-02" db="EMBL/GenBank/DDBJ databases">
        <authorList>
            <person name="Scholz U."/>
            <person name="Mascher M."/>
            <person name="Fiebig A."/>
        </authorList>
    </citation>
    <scope>NUCLEOTIDE SEQUENCE</scope>
</reference>
<dbReference type="AlphaFoldDB" id="A0A7I8KDC9"/>
<feature type="compositionally biased region" description="Low complexity" evidence="4">
    <location>
        <begin position="20"/>
        <end position="30"/>
    </location>
</feature>
<dbReference type="PANTHER" id="PTHR33091">
    <property type="entry name" value="PROTEIN, PUTATIVE, EXPRESSED-RELATED"/>
    <property type="match status" value="1"/>
</dbReference>
<feature type="compositionally biased region" description="Basic and acidic residues" evidence="4">
    <location>
        <begin position="1"/>
        <end position="19"/>
    </location>
</feature>
<evidence type="ECO:0000256" key="3">
    <source>
        <dbReference type="ARBA" id="ARBA00022900"/>
    </source>
</evidence>
<dbReference type="OrthoDB" id="10013825at2759"/>
<keyword evidence="6" id="KW-1185">Reference proteome</keyword>
<gene>
    <name evidence="5" type="ORF">SI8410_04005895</name>
</gene>
<dbReference type="InterPro" id="IPR000864">
    <property type="entry name" value="Prot_inh_pot1"/>
</dbReference>
<name>A0A7I8KDC9_SPIIN</name>
<keyword evidence="3" id="KW-0722">Serine protease inhibitor</keyword>
<comment type="similarity">
    <text evidence="1">Belongs to the protease inhibitor I13 (potato type I serine protease inhibitor) family.</text>
</comment>
<dbReference type="Gene3D" id="3.30.10.10">
    <property type="entry name" value="Trypsin Inhibitor V, subunit A"/>
    <property type="match status" value="1"/>
</dbReference>
<evidence type="ECO:0000256" key="1">
    <source>
        <dbReference type="ARBA" id="ARBA00008210"/>
    </source>
</evidence>
<protein>
    <submittedName>
        <fullName evidence="5">Uncharacterized protein</fullName>
    </submittedName>
</protein>
<dbReference type="Pfam" id="PF00280">
    <property type="entry name" value="potato_inhibit"/>
    <property type="match status" value="1"/>
</dbReference>
<dbReference type="SUPFAM" id="SSF54654">
    <property type="entry name" value="CI-2 family of serine protease inhibitors"/>
    <property type="match status" value="1"/>
</dbReference>
<evidence type="ECO:0000313" key="5">
    <source>
        <dbReference type="EMBL" id="CAA7395234.1"/>
    </source>
</evidence>
<evidence type="ECO:0000256" key="2">
    <source>
        <dbReference type="ARBA" id="ARBA00022690"/>
    </source>
</evidence>
<evidence type="ECO:0000313" key="6">
    <source>
        <dbReference type="Proteomes" id="UP000663760"/>
    </source>
</evidence>
<accession>A0A7I8KDC9</accession>
<dbReference type="PANTHER" id="PTHR33091:SF94">
    <property type="entry name" value="PROTEASE INHIBITOR PROTEIN"/>
    <property type="match status" value="1"/>
</dbReference>
<organism evidence="5 6">
    <name type="scientific">Spirodela intermedia</name>
    <name type="common">Intermediate duckweed</name>
    <dbReference type="NCBI Taxonomy" id="51605"/>
    <lineage>
        <taxon>Eukaryota</taxon>
        <taxon>Viridiplantae</taxon>
        <taxon>Streptophyta</taxon>
        <taxon>Embryophyta</taxon>
        <taxon>Tracheophyta</taxon>
        <taxon>Spermatophyta</taxon>
        <taxon>Magnoliopsida</taxon>
        <taxon>Liliopsida</taxon>
        <taxon>Araceae</taxon>
        <taxon>Lemnoideae</taxon>
        <taxon>Spirodela</taxon>
    </lineage>
</organism>